<evidence type="ECO:0000256" key="8">
    <source>
        <dbReference type="ARBA" id="ARBA00023136"/>
    </source>
</evidence>
<feature type="domain" description="Cytochrome c" evidence="13">
    <location>
        <begin position="326"/>
        <end position="420"/>
    </location>
</feature>
<dbReference type="AlphaFoldDB" id="A0A5C1YT07"/>
<feature type="binding site" description="covalent" evidence="9">
    <location>
        <position position="339"/>
    </location>
    <ligand>
        <name>heme c</name>
        <dbReference type="ChEBI" id="CHEBI:61717"/>
        <label>3</label>
    </ligand>
</feature>
<dbReference type="Proteomes" id="UP000324536">
    <property type="component" value="Plasmid unnamed1"/>
</dbReference>
<dbReference type="Pfam" id="PF00034">
    <property type="entry name" value="Cytochrom_C"/>
    <property type="match status" value="2"/>
</dbReference>
<feature type="domain" description="Cytochrome c" evidence="13">
    <location>
        <begin position="35"/>
        <end position="138"/>
    </location>
</feature>
<evidence type="ECO:0000313" key="15">
    <source>
        <dbReference type="Proteomes" id="UP000324536"/>
    </source>
</evidence>
<feature type="binding site" description="axial binding residue" evidence="10">
    <location>
        <position position="53"/>
    </location>
    <ligand>
        <name>heme c</name>
        <dbReference type="ChEBI" id="CHEBI:61717"/>
        <label>1</label>
    </ligand>
    <ligandPart>
        <name>Fe</name>
        <dbReference type="ChEBI" id="CHEBI:18248"/>
    </ligandPart>
</feature>
<keyword evidence="7 10" id="KW-0408">Iron</keyword>
<evidence type="ECO:0000256" key="7">
    <source>
        <dbReference type="ARBA" id="ARBA00023004"/>
    </source>
</evidence>
<dbReference type="SUPFAM" id="SSF46626">
    <property type="entry name" value="Cytochrome c"/>
    <property type="match status" value="3"/>
</dbReference>
<dbReference type="PIRSF" id="PIRSF000018">
    <property type="entry name" value="Mb_ADH_cyt_c"/>
    <property type="match status" value="1"/>
</dbReference>
<evidence type="ECO:0000256" key="4">
    <source>
        <dbReference type="ARBA" id="ARBA00022723"/>
    </source>
</evidence>
<protein>
    <submittedName>
        <fullName evidence="14">Cytochrome c</fullName>
    </submittedName>
</protein>
<dbReference type="RefSeq" id="WP_149280415.1">
    <property type="nucleotide sequence ID" value="NZ_CP043507.1"/>
</dbReference>
<dbReference type="GO" id="GO:0020037">
    <property type="term" value="F:heme binding"/>
    <property type="evidence" value="ECO:0007669"/>
    <property type="project" value="InterPro"/>
</dbReference>
<keyword evidence="2" id="KW-1003">Cell membrane</keyword>
<accession>A0A5C1YT07</accession>
<dbReference type="PROSITE" id="PS51007">
    <property type="entry name" value="CYTC"/>
    <property type="match status" value="3"/>
</dbReference>
<proteinExistence type="predicted"/>
<evidence type="ECO:0000259" key="13">
    <source>
        <dbReference type="PROSITE" id="PS51007"/>
    </source>
</evidence>
<dbReference type="OrthoDB" id="9811281at2"/>
<dbReference type="EMBL" id="CP043507">
    <property type="protein sequence ID" value="QEO18758.1"/>
    <property type="molecule type" value="Genomic_DNA"/>
</dbReference>
<dbReference type="InterPro" id="IPR009056">
    <property type="entry name" value="Cyt_c-like_dom"/>
</dbReference>
<comment type="cofactor">
    <cofactor evidence="9">
        <name>heme c</name>
        <dbReference type="ChEBI" id="CHEBI:61717"/>
    </cofactor>
    <text evidence="9">Binds 3 heme c groups covalently per subunit.</text>
</comment>
<evidence type="ECO:0000256" key="6">
    <source>
        <dbReference type="ARBA" id="ARBA00022737"/>
    </source>
</evidence>
<gene>
    <name evidence="14" type="ORF">FLP30_12775</name>
</gene>
<evidence type="ECO:0000256" key="9">
    <source>
        <dbReference type="PIRSR" id="PIRSR000018-50"/>
    </source>
</evidence>
<evidence type="ECO:0000256" key="2">
    <source>
        <dbReference type="ARBA" id="ARBA00022475"/>
    </source>
</evidence>
<dbReference type="GO" id="GO:0009055">
    <property type="term" value="F:electron transfer activity"/>
    <property type="evidence" value="ECO:0007669"/>
    <property type="project" value="InterPro"/>
</dbReference>
<geneLocation type="plasmid" evidence="14">
    <name>unnamed1</name>
</geneLocation>
<keyword evidence="8 11" id="KW-0472">Membrane</keyword>
<keyword evidence="11" id="KW-1133">Transmembrane helix</keyword>
<keyword evidence="3 9" id="KW-0349">Heme</keyword>
<feature type="binding site" description="covalent" evidence="9">
    <location>
        <position position="52"/>
    </location>
    <ligand>
        <name>heme c</name>
        <dbReference type="ChEBI" id="CHEBI:61717"/>
        <label>1</label>
    </ligand>
</feature>
<dbReference type="GO" id="GO:0005506">
    <property type="term" value="F:iron ion binding"/>
    <property type="evidence" value="ECO:0007669"/>
    <property type="project" value="InterPro"/>
</dbReference>
<dbReference type="PANTHER" id="PTHR35008">
    <property type="entry name" value="BLL4482 PROTEIN-RELATED"/>
    <property type="match status" value="1"/>
</dbReference>
<dbReference type="GO" id="GO:0016614">
    <property type="term" value="F:oxidoreductase activity, acting on CH-OH group of donors"/>
    <property type="evidence" value="ECO:0007669"/>
    <property type="project" value="InterPro"/>
</dbReference>
<feature type="signal peptide" evidence="12">
    <location>
        <begin position="1"/>
        <end position="31"/>
    </location>
</feature>
<feature type="binding site" description="axial binding residue" evidence="10">
    <location>
        <position position="343"/>
    </location>
    <ligand>
        <name>heme c</name>
        <dbReference type="ChEBI" id="CHEBI:61717"/>
        <label>3</label>
    </ligand>
    <ligandPart>
        <name>Fe</name>
        <dbReference type="ChEBI" id="CHEBI:18248"/>
    </ligandPart>
</feature>
<keyword evidence="4 10" id="KW-0479">Metal-binding</keyword>
<feature type="binding site" description="axial binding residue" evidence="10">
    <location>
        <position position="200"/>
    </location>
    <ligand>
        <name>heme c</name>
        <dbReference type="ChEBI" id="CHEBI:61717"/>
        <label>2</label>
    </ligand>
    <ligandPart>
        <name>Fe</name>
        <dbReference type="ChEBI" id="CHEBI:18248"/>
    </ligandPart>
</feature>
<dbReference type="InterPro" id="IPR036909">
    <property type="entry name" value="Cyt_c-like_dom_sf"/>
</dbReference>
<evidence type="ECO:0000256" key="12">
    <source>
        <dbReference type="SAM" id="SignalP"/>
    </source>
</evidence>
<keyword evidence="5 12" id="KW-0732">Signal</keyword>
<dbReference type="KEGG" id="acek:FLP30_12775"/>
<dbReference type="Gene3D" id="1.10.760.10">
    <property type="entry name" value="Cytochrome c-like domain"/>
    <property type="match status" value="3"/>
</dbReference>
<evidence type="ECO:0000256" key="5">
    <source>
        <dbReference type="ARBA" id="ARBA00022729"/>
    </source>
</evidence>
<feature type="domain" description="Cytochrome c" evidence="13">
    <location>
        <begin position="181"/>
        <end position="290"/>
    </location>
</feature>
<evidence type="ECO:0000256" key="1">
    <source>
        <dbReference type="ARBA" id="ARBA00004236"/>
    </source>
</evidence>
<dbReference type="GO" id="GO:0005886">
    <property type="term" value="C:plasma membrane"/>
    <property type="evidence" value="ECO:0007669"/>
    <property type="project" value="UniProtKB-SubCell"/>
</dbReference>
<name>A0A5C1YT07_9PROT</name>
<keyword evidence="6" id="KW-0677">Repeat</keyword>
<comment type="subcellular location">
    <subcellularLocation>
        <location evidence="1">Cell membrane</location>
    </subcellularLocation>
</comment>
<feature type="binding site" description="covalent" evidence="9">
    <location>
        <position position="199"/>
    </location>
    <ligand>
        <name>heme c</name>
        <dbReference type="ChEBI" id="CHEBI:61717"/>
        <label>2</label>
    </ligand>
</feature>
<keyword evidence="15" id="KW-1185">Reference proteome</keyword>
<keyword evidence="14" id="KW-0614">Plasmid</keyword>
<feature type="binding site" description="covalent" evidence="9">
    <location>
        <position position="342"/>
    </location>
    <ligand>
        <name>heme c</name>
        <dbReference type="ChEBI" id="CHEBI:61717"/>
        <label>3</label>
    </ligand>
</feature>
<feature type="chain" id="PRO_5022661643" evidence="12">
    <location>
        <begin position="32"/>
        <end position="473"/>
    </location>
</feature>
<evidence type="ECO:0000256" key="10">
    <source>
        <dbReference type="PIRSR" id="PIRSR000018-51"/>
    </source>
</evidence>
<sequence length="473" mass="51203">MLRMFHTRLVSKVSFLAALAGSIFLYSAASAENASVTDQGAYIAVASDCVACHTAPGSKPFAGGLAMKTPLGTIYSTNITPSKTYGIGQYSEADFSRAVRKGIRKDGSNLYPAMPYTAYSYMTDQDIHDLYLYFMKSVQPVESAPPKTALPFPMNIRSSMMFWNILFRNNTIFQPDPQHSAEWNRGAYLAQGPAHCGTCHTPRGFLMQEETSKALGGASLGSWYAPNITSDKISGIGSWSQDSIKTYLKSGHIDGLAQAAGGMGEAVEHSFQHLTEADLNALTTYLVSTQPVRDPADGNLSRFALGLPVSSADRVRGDQPIRSEDNPDISGAELFMGNCASCHNYKAQGSRDGYYPSLWHNSVTGASNPDNLIATILFGVDRHVSGSEAFMPGFGGKKTDAVQLSDEEIAKLTKYVFDTYGRPQVSVSPAQVATIRQGGPKSPLLTLSRFGMMGGGLIIAFACFWGFIRRYRK</sequence>
<evidence type="ECO:0000256" key="11">
    <source>
        <dbReference type="SAM" id="Phobius"/>
    </source>
</evidence>
<dbReference type="InterPro" id="IPR051459">
    <property type="entry name" value="Cytochrome_c-type_DH"/>
</dbReference>
<organism evidence="14 15">
    <name type="scientific">Acetobacter vaccinii</name>
    <dbReference type="NCBI Taxonomy" id="2592655"/>
    <lineage>
        <taxon>Bacteria</taxon>
        <taxon>Pseudomonadati</taxon>
        <taxon>Pseudomonadota</taxon>
        <taxon>Alphaproteobacteria</taxon>
        <taxon>Acetobacterales</taxon>
        <taxon>Acetobacteraceae</taxon>
        <taxon>Acetobacter</taxon>
    </lineage>
</organism>
<feature type="transmembrane region" description="Helical" evidence="11">
    <location>
        <begin position="450"/>
        <end position="468"/>
    </location>
</feature>
<reference evidence="14 15" key="1">
    <citation type="submission" date="2019-09" db="EMBL/GenBank/DDBJ databases">
        <title>Genome sequencing of strain KACC 21233.</title>
        <authorList>
            <person name="Heo J."/>
            <person name="Kim S.-J."/>
            <person name="Kim J.-S."/>
            <person name="Hong S.-B."/>
            <person name="Kwon S.-W."/>
        </authorList>
    </citation>
    <scope>NUCLEOTIDE SEQUENCE [LARGE SCALE GENOMIC DNA]</scope>
    <source>
        <strain evidence="14 15">KACC 21233</strain>
        <plasmid evidence="14 15">unnamed1</plasmid>
    </source>
</reference>
<keyword evidence="11" id="KW-0812">Transmembrane</keyword>
<evidence type="ECO:0000256" key="3">
    <source>
        <dbReference type="ARBA" id="ARBA00022617"/>
    </source>
</evidence>
<dbReference type="InterPro" id="IPR014353">
    <property type="entry name" value="Membr-bd_ADH_cyt_c"/>
</dbReference>
<feature type="binding site" description="covalent" evidence="9">
    <location>
        <position position="49"/>
    </location>
    <ligand>
        <name>heme c</name>
        <dbReference type="ChEBI" id="CHEBI:61717"/>
        <label>1</label>
    </ligand>
</feature>
<dbReference type="PANTHER" id="PTHR35008:SF8">
    <property type="entry name" value="ALCOHOL DEHYDROGENASE CYTOCHROME C SUBUNIT"/>
    <property type="match status" value="1"/>
</dbReference>
<evidence type="ECO:0000313" key="14">
    <source>
        <dbReference type="EMBL" id="QEO18758.1"/>
    </source>
</evidence>
<feature type="binding site" description="covalent" evidence="9">
    <location>
        <position position="196"/>
    </location>
    <ligand>
        <name>heme c</name>
        <dbReference type="ChEBI" id="CHEBI:61717"/>
        <label>2</label>
    </ligand>
</feature>